<feature type="binding site" evidence="1">
    <location>
        <position position="821"/>
    </location>
    <ligand>
        <name>Zn(2+)</name>
        <dbReference type="ChEBI" id="CHEBI:29105"/>
    </ligand>
</feature>
<dbReference type="InterPro" id="IPR017146">
    <property type="entry name" value="Lanti_2_LanM"/>
</dbReference>
<dbReference type="KEGG" id="rdn:HMPREF0733_11065"/>
<dbReference type="SMART" id="SM01260">
    <property type="entry name" value="LANC_like"/>
    <property type="match status" value="1"/>
</dbReference>
<dbReference type="GO" id="GO:0046872">
    <property type="term" value="F:metal ion binding"/>
    <property type="evidence" value="ECO:0007669"/>
    <property type="project" value="UniProtKB-KW"/>
</dbReference>
<evidence type="ECO:0000259" key="2">
    <source>
        <dbReference type="Pfam" id="PF13575"/>
    </source>
</evidence>
<dbReference type="Gene3D" id="1.50.10.20">
    <property type="match status" value="1"/>
</dbReference>
<organism evidence="3 4">
    <name type="scientific">Rothia dentocariosa (strain ATCC 17931 / CDC X599 / XDIA)</name>
    <dbReference type="NCBI Taxonomy" id="762948"/>
    <lineage>
        <taxon>Bacteria</taxon>
        <taxon>Bacillati</taxon>
        <taxon>Actinomycetota</taxon>
        <taxon>Actinomycetes</taxon>
        <taxon>Micrococcales</taxon>
        <taxon>Micrococcaceae</taxon>
        <taxon>Rothia</taxon>
    </lineage>
</organism>
<name>E3H3Y0_ROTDC</name>
<accession>E3H3Y0</accession>
<protein>
    <submittedName>
        <fullName evidence="3">Type 2 lantibiotic biosynthesis protein LanM</fullName>
    </submittedName>
</protein>
<dbReference type="EMBL" id="CP002280">
    <property type="protein sequence ID" value="ADP40522.1"/>
    <property type="molecule type" value="Genomic_DNA"/>
</dbReference>
<dbReference type="eggNOG" id="COG4403">
    <property type="taxonomic scope" value="Bacteria"/>
</dbReference>
<reference evidence="4" key="1">
    <citation type="submission" date="2010-10" db="EMBL/GenBank/DDBJ databases">
        <title>The complete genome of Rothia dentocariosa ATCC 17931.</title>
        <authorList>
            <person name="Muzny D."/>
            <person name="Qin X."/>
            <person name="Buhay C."/>
            <person name="Dugan-Rocha S."/>
            <person name="Ding Y."/>
            <person name="Chen G."/>
            <person name="Hawes A."/>
            <person name="Holder M."/>
            <person name="Jhangiani S."/>
            <person name="Johnson A."/>
            <person name="Khan Z."/>
            <person name="Li Z."/>
            <person name="Liu W."/>
            <person name="Liu X."/>
            <person name="Perez L."/>
            <person name="Shen H."/>
            <person name="Wang Q."/>
            <person name="Watt J."/>
            <person name="Xi L."/>
            <person name="Xin Y."/>
            <person name="Zhou J."/>
            <person name="Deng J."/>
            <person name="Jiang H."/>
            <person name="Liu Y."/>
            <person name="Qu J."/>
            <person name="Song X.-Z."/>
            <person name="Zhang L."/>
            <person name="Villasana D."/>
            <person name="Johnson A."/>
            <person name="Liu J."/>
            <person name="Liyanage D."/>
            <person name="Lorensuhewa L."/>
            <person name="Robinson T."/>
            <person name="Song A."/>
            <person name="Song B.-B."/>
            <person name="Dinh H."/>
            <person name="Thornton R."/>
            <person name="Coyle M."/>
            <person name="Francisco L."/>
            <person name="Jackson L."/>
            <person name="Javaid M."/>
            <person name="Korchina V."/>
            <person name="Kovar C."/>
            <person name="Mata R."/>
            <person name="Mathew T."/>
            <person name="Ngo R."/>
            <person name="Nguyen L."/>
            <person name="Nguyen N."/>
            <person name="Okwuonu G."/>
            <person name="Ongeri F."/>
            <person name="Pham C."/>
            <person name="Simmons D."/>
            <person name="Wilczek-Boney K."/>
            <person name="Hale W."/>
            <person name="Jakkamsetti A."/>
            <person name="Pham P."/>
            <person name="Ruth R."/>
            <person name="San Lucas F."/>
            <person name="Warren J."/>
            <person name="Zhang J."/>
            <person name="Zhao Z."/>
            <person name="Zhou C."/>
            <person name="Zhu D."/>
            <person name="Lee S."/>
            <person name="Bess C."/>
            <person name="Blankenburg K."/>
            <person name="Forbes L."/>
            <person name="Fu Q."/>
            <person name="Gubbala S."/>
            <person name="Hirani K."/>
            <person name="Jayaseelan J.C."/>
            <person name="Lara F."/>
            <person name="Munidasa M."/>
            <person name="Palculict T."/>
            <person name="Patil S."/>
            <person name="Pu L.-L."/>
            <person name="Saada N."/>
            <person name="Tang L."/>
            <person name="Weissenberger G."/>
            <person name="Zhu Y."/>
            <person name="Hemphill L."/>
            <person name="Shang Y."/>
            <person name="Youmans B."/>
            <person name="Ayvaz T."/>
            <person name="Ross M."/>
            <person name="Santibanez J."/>
            <person name="Aqrawi P."/>
            <person name="Gross S."/>
            <person name="Joshi V."/>
            <person name="Fowler G."/>
            <person name="Nazareth L."/>
            <person name="Reid J."/>
            <person name="Worley K."/>
            <person name="Petrosino J."/>
            <person name="Highlander S."/>
            <person name="Gibbs R."/>
        </authorList>
    </citation>
    <scope>NUCLEOTIDE SEQUENCE [LARGE SCALE GENOMIC DNA]</scope>
    <source>
        <strain evidence="4">ATCC 17931 / CDC X599 / XDIA</strain>
    </source>
</reference>
<keyword evidence="1" id="KW-0862">Zinc</keyword>
<dbReference type="PIRSF" id="PIRSF037228">
    <property type="entry name" value="Lant_mod_RumM"/>
    <property type="match status" value="1"/>
</dbReference>
<dbReference type="InterPro" id="IPR025410">
    <property type="entry name" value="Lant_dehyd"/>
</dbReference>
<proteinExistence type="predicted"/>
<feature type="binding site" evidence="1">
    <location>
        <position position="867"/>
    </location>
    <ligand>
        <name>Zn(2+)</name>
        <dbReference type="ChEBI" id="CHEBI:29105"/>
    </ligand>
</feature>
<dbReference type="SUPFAM" id="SSF158745">
    <property type="entry name" value="LanC-like"/>
    <property type="match status" value="1"/>
</dbReference>
<dbReference type="GO" id="GO:0031179">
    <property type="term" value="P:peptide modification"/>
    <property type="evidence" value="ECO:0007669"/>
    <property type="project" value="InterPro"/>
</dbReference>
<dbReference type="NCBIfam" id="TIGR03897">
    <property type="entry name" value="lanti_2_LanM"/>
    <property type="match status" value="1"/>
</dbReference>
<dbReference type="Pfam" id="PF13575">
    <property type="entry name" value="DUF4135"/>
    <property type="match status" value="1"/>
</dbReference>
<evidence type="ECO:0000313" key="4">
    <source>
        <dbReference type="Proteomes" id="UP000000387"/>
    </source>
</evidence>
<dbReference type="AlphaFoldDB" id="E3H3Y0"/>
<keyword evidence="1" id="KW-0479">Metal-binding</keyword>
<dbReference type="HOGENOM" id="CLU_009398_1_1_11"/>
<feature type="domain" description="Lantibiotic biosynthesis protein dehydration" evidence="2">
    <location>
        <begin position="106"/>
        <end position="482"/>
    </location>
</feature>
<feature type="binding site" evidence="1">
    <location>
        <position position="866"/>
    </location>
    <ligand>
        <name>Zn(2+)</name>
        <dbReference type="ChEBI" id="CHEBI:29105"/>
    </ligand>
</feature>
<dbReference type="PRINTS" id="PR01950">
    <property type="entry name" value="LANCSUPER"/>
</dbReference>
<evidence type="ECO:0000313" key="3">
    <source>
        <dbReference type="EMBL" id="ADP40522.1"/>
    </source>
</evidence>
<evidence type="ECO:0000256" key="1">
    <source>
        <dbReference type="PIRSR" id="PIRSR607822-1"/>
    </source>
</evidence>
<dbReference type="InterPro" id="IPR007822">
    <property type="entry name" value="LANC-like"/>
</dbReference>
<dbReference type="Proteomes" id="UP000000387">
    <property type="component" value="Chromosome"/>
</dbReference>
<gene>
    <name evidence="3" type="primary">lanM</name>
    <name evidence="3" type="ordered locus">HMPREF0733_11065</name>
</gene>
<dbReference type="Pfam" id="PF05147">
    <property type="entry name" value="LANC_like"/>
    <property type="match status" value="1"/>
</dbReference>
<sequence>MTLGSVSESFMFHALFMNLMAHEDEHMCQIVQKFAYANAKHIDGLTEQLMGALRGRLLNFYLRPLVAHVKKISAQGLLHGETPEERYEDYCRRWYEDFQDDFYAIYPLLQHVHTTIVDQFYIAVSEIFERVQTHESDIRKLLGVTDDDPLKLESLVLAGDHHNGGRTGCVLVFQQGTVVYKPRSIEGEQAYYNIIQKLAEYGAPAMRAARVAVGNGYGFMEFIEREEVDFSSEDFLESSGRLAALLYALQTKDMHEENLVPLSEGPVPVDLETMLHPIHTAADDDPVIPADSAFLYKLRGISTSALLPTRLMRSDPSQGYVDIGFIQGEQGVNPFAGMSVERPFRDDAVVRFVRESVPEDTGNTSEAGSDELEQQRNLHAARAYFFARGFAQMYRWICENRYTVLEAVRAECTGIILRAVLQPTMYYSQLVRMLGSPEALASQDVFKTIIFRTAAFAPNRPLKIIIAEAESLSRLDVPFFTHRTDLSDILSPHETAATGVSVQKNALEETLSHITDMNEADLEDQLNQIWNAFVSPYPANTLVSQPADAWRGRDNLQSERDFSSTVADYLAIRLYPGLAEESPWTWAAPVPGTQQQHTGAWDTAVLGLDLYSGSIGPALSLAQAAHTLENEEYAQAAYRVFDPIADVVFSEDMSFELPDEMRDTAFMGEPGIAFALAGAAECLNDPRLKEAAAVLGNRIAERLAQAEHPSPDYLTGQVGAAALLLGYDLADDREALLGVLDRHAQDIIAGRVEEEWWSHSGFAHGISASIFALSRWNRQMPSSERAQHAVNILLERLREFDNGESWESQISGQGSRNGVWCHGTAGISLALAAVQVWMPGLSTRADLERAVHHALHEGTGRNLTYCHGDLGTLDILEWVVNHVPDLPDAEKIRDILTNGYSTSLLQETLEDKSVRYSLTPSYMVGTSGVLSWLSRRIGGTRLYTPIIPDSTEA</sequence>